<evidence type="ECO:0000313" key="1">
    <source>
        <dbReference type="EMBL" id="KKS16636.1"/>
    </source>
</evidence>
<comment type="caution">
    <text evidence="1">The sequence shown here is derived from an EMBL/GenBank/DDBJ whole genome shotgun (WGS) entry which is preliminary data.</text>
</comment>
<dbReference type="Proteomes" id="UP000034163">
    <property type="component" value="Unassembled WGS sequence"/>
</dbReference>
<evidence type="ECO:0000313" key="2">
    <source>
        <dbReference type="Proteomes" id="UP000034163"/>
    </source>
</evidence>
<organism evidence="1 2">
    <name type="scientific">candidate division WWE3 bacterium GW2011_GWB1_41_6</name>
    <dbReference type="NCBI Taxonomy" id="1619112"/>
    <lineage>
        <taxon>Bacteria</taxon>
        <taxon>Katanobacteria</taxon>
    </lineage>
</organism>
<name>A0A0G0Z3N3_UNCKA</name>
<sequence>MLPDGVLSTKMVVFLDSIEDELDWGPKLAHCTLAFLMGQAAARQKKFTYEEWLNLLVTNKVNLRELIKRSKNFRPCNTNGGYLVFRNFNTWLVKYLKTQVSRHKARFLKSLRAG</sequence>
<gene>
    <name evidence="1" type="ORF">UU72_C0016G0011</name>
</gene>
<dbReference type="AlphaFoldDB" id="A0A0G0Z3N3"/>
<protein>
    <submittedName>
        <fullName evidence="1">Uncharacterized protein</fullName>
    </submittedName>
</protein>
<proteinExistence type="predicted"/>
<dbReference type="EMBL" id="LCBS01000016">
    <property type="protein sequence ID" value="KKS16636.1"/>
    <property type="molecule type" value="Genomic_DNA"/>
</dbReference>
<reference evidence="1 2" key="1">
    <citation type="journal article" date="2015" name="Nature">
        <title>rRNA introns, odd ribosomes, and small enigmatic genomes across a large radiation of phyla.</title>
        <authorList>
            <person name="Brown C.T."/>
            <person name="Hug L.A."/>
            <person name="Thomas B.C."/>
            <person name="Sharon I."/>
            <person name="Castelle C.J."/>
            <person name="Singh A."/>
            <person name="Wilkins M.J."/>
            <person name="Williams K.H."/>
            <person name="Banfield J.F."/>
        </authorList>
    </citation>
    <scope>NUCLEOTIDE SEQUENCE [LARGE SCALE GENOMIC DNA]</scope>
</reference>
<accession>A0A0G0Z3N3</accession>